<dbReference type="SUPFAM" id="SSF50475">
    <property type="entry name" value="FMN-binding split barrel"/>
    <property type="match status" value="1"/>
</dbReference>
<dbReference type="InterPro" id="IPR012349">
    <property type="entry name" value="Split_barrel_FMN-bd"/>
</dbReference>
<dbReference type="EMBL" id="SLWY01000012">
    <property type="protein sequence ID" value="TCO80757.1"/>
    <property type="molecule type" value="Genomic_DNA"/>
</dbReference>
<gene>
    <name evidence="2" type="ORF">EV699_11293</name>
</gene>
<dbReference type="OrthoDB" id="1494384at2"/>
<dbReference type="Gene3D" id="3.30.450.40">
    <property type="match status" value="1"/>
</dbReference>
<protein>
    <submittedName>
        <fullName evidence="2">Adenylate cyclase</fullName>
    </submittedName>
</protein>
<dbReference type="InterPro" id="IPR029016">
    <property type="entry name" value="GAF-like_dom_sf"/>
</dbReference>
<keyword evidence="3" id="KW-1185">Reference proteome</keyword>
<dbReference type="Pfam" id="PF13185">
    <property type="entry name" value="GAF_2"/>
    <property type="match status" value="1"/>
</dbReference>
<dbReference type="Proteomes" id="UP000295765">
    <property type="component" value="Unassembled WGS sequence"/>
</dbReference>
<dbReference type="InterPro" id="IPR011576">
    <property type="entry name" value="Pyridox_Oxase_N"/>
</dbReference>
<reference evidence="2 3" key="1">
    <citation type="submission" date="2019-03" db="EMBL/GenBank/DDBJ databases">
        <title>Genomic Encyclopedia of Type Strains, Phase IV (KMG-IV): sequencing the most valuable type-strain genomes for metagenomic binning, comparative biology and taxonomic classification.</title>
        <authorList>
            <person name="Goeker M."/>
        </authorList>
    </citation>
    <scope>NUCLEOTIDE SEQUENCE [LARGE SCALE GENOMIC DNA]</scope>
    <source>
        <strain evidence="2 3">DSM 25287</strain>
    </source>
</reference>
<dbReference type="PANTHER" id="PTHR40660:SF1">
    <property type="entry name" value="5'-PHOSPHATE OXIDASE PUTATIVE DOMAIN-CONTAINING PROTEIN-RELATED"/>
    <property type="match status" value="1"/>
</dbReference>
<dbReference type="PANTHER" id="PTHR40660">
    <property type="entry name" value="5'-PHOSPHATE OXIDASE PUTATIVE DOMAIN-CONTAINING PROTEIN-RELATED"/>
    <property type="match status" value="1"/>
</dbReference>
<feature type="domain" description="GAF" evidence="1">
    <location>
        <begin position="160"/>
        <end position="328"/>
    </location>
</feature>
<dbReference type="Pfam" id="PF01243">
    <property type="entry name" value="PNPOx_N"/>
    <property type="match status" value="1"/>
</dbReference>
<name>A0A4R2L651_9GAMM</name>
<dbReference type="InterPro" id="IPR003018">
    <property type="entry name" value="GAF"/>
</dbReference>
<dbReference type="SUPFAM" id="SSF55781">
    <property type="entry name" value="GAF domain-like"/>
    <property type="match status" value="1"/>
</dbReference>
<organism evidence="2 3">
    <name type="scientific">Plasticicumulans lactativorans</name>
    <dbReference type="NCBI Taxonomy" id="1133106"/>
    <lineage>
        <taxon>Bacteria</taxon>
        <taxon>Pseudomonadati</taxon>
        <taxon>Pseudomonadota</taxon>
        <taxon>Gammaproteobacteria</taxon>
        <taxon>Candidatus Competibacteraceae</taxon>
        <taxon>Plasticicumulans</taxon>
    </lineage>
</organism>
<sequence>MAIRIDSIRECLDGVIPCTIATFDAEGMPNAAFLSQVQFVDHEHVALSYQFFNKTRRNVLANPDAKVLVTSHLTLENYLLHLRYLRTESAGPLFEQMKAKLAGIASHTGMSGVFRLLGADVYRILDIEAQPGNTVPAPPPPRNALTALRRCAERLDRCSGLDALLQAVLDALEAEFDIHHSMLLLLDAPRGQLYTLASRGYAPSGVGSEIPVGQGVIGVAARERTAIRIGHMTTEYAYGRTIREGVRASASRSGVPDGLETEIPLPGLPQARSQLAVPIVALQQLLGVLYVESTEDSRFGYDDEDALVTLAAQLGAAIHLLQQQAVEAEEPPPPAAAAPATGGGVVSVRYYAENGSVFLDGHYLIKGVAGAILRTLLGEYVEHGRTDFTNKELRLDPRIGLPDLSDNLEARLVLLQRRLDERDACIRLLKTGRGCLRLCVTRPLRLLDL</sequence>
<dbReference type="SMART" id="SM00065">
    <property type="entry name" value="GAF"/>
    <property type="match status" value="1"/>
</dbReference>
<dbReference type="Gene3D" id="2.30.110.10">
    <property type="entry name" value="Electron Transport, Fmn-binding Protein, Chain A"/>
    <property type="match status" value="1"/>
</dbReference>
<accession>A0A4R2L651</accession>
<evidence type="ECO:0000313" key="2">
    <source>
        <dbReference type="EMBL" id="TCO80757.1"/>
    </source>
</evidence>
<evidence type="ECO:0000313" key="3">
    <source>
        <dbReference type="Proteomes" id="UP000295765"/>
    </source>
</evidence>
<dbReference type="AlphaFoldDB" id="A0A4R2L651"/>
<comment type="caution">
    <text evidence="2">The sequence shown here is derived from an EMBL/GenBank/DDBJ whole genome shotgun (WGS) entry which is preliminary data.</text>
</comment>
<evidence type="ECO:0000259" key="1">
    <source>
        <dbReference type="SMART" id="SM00065"/>
    </source>
</evidence>
<proteinExistence type="predicted"/>
<dbReference type="RefSeq" id="WP_132543000.1">
    <property type="nucleotide sequence ID" value="NZ_SLWY01000012.1"/>
</dbReference>